<comment type="cofactor">
    <cofactor evidence="1 6 8 9">
        <name>pyridoxal 5'-phosphate</name>
        <dbReference type="ChEBI" id="CHEBI:597326"/>
    </cofactor>
</comment>
<keyword evidence="2 6" id="KW-0210">Decarboxylase</keyword>
<dbReference type="GO" id="GO:0009089">
    <property type="term" value="P:lysine biosynthetic process via diaminopimelate"/>
    <property type="evidence" value="ECO:0007669"/>
    <property type="project" value="UniProtKB-UniRule"/>
</dbReference>
<gene>
    <name evidence="6" type="primary">lysA</name>
    <name evidence="12" type="ORF">AQ490_21145</name>
</gene>
<feature type="domain" description="Orn/DAP/Arg decarboxylase 2 N-terminal" evidence="11">
    <location>
        <begin position="73"/>
        <end position="326"/>
    </location>
</feature>
<comment type="similarity">
    <text evidence="6">Belongs to the Orn/Lys/Arg decarboxylase class-II family. LysA subfamily.</text>
</comment>
<dbReference type="CDD" id="cd06828">
    <property type="entry name" value="PLPDE_III_DapDC"/>
    <property type="match status" value="1"/>
</dbReference>
<keyword evidence="6" id="KW-0028">Amino-acid biosynthesis</keyword>
<dbReference type="Pfam" id="PF02784">
    <property type="entry name" value="Orn_Arg_deC_N"/>
    <property type="match status" value="1"/>
</dbReference>
<dbReference type="Pfam" id="PF00278">
    <property type="entry name" value="Orn_DAP_Arg_deC"/>
    <property type="match status" value="1"/>
</dbReference>
<dbReference type="GO" id="GO:0008836">
    <property type="term" value="F:diaminopimelate decarboxylase activity"/>
    <property type="evidence" value="ECO:0007669"/>
    <property type="project" value="UniProtKB-UniRule"/>
</dbReference>
<dbReference type="NCBIfam" id="TIGR01048">
    <property type="entry name" value="lysA"/>
    <property type="match status" value="1"/>
</dbReference>
<dbReference type="eggNOG" id="COG0019">
    <property type="taxonomic scope" value="Bacteria"/>
</dbReference>
<evidence type="ECO:0000256" key="2">
    <source>
        <dbReference type="ARBA" id="ARBA00022793"/>
    </source>
</evidence>
<evidence type="ECO:0000256" key="1">
    <source>
        <dbReference type="ARBA" id="ARBA00001933"/>
    </source>
</evidence>
<dbReference type="PROSITE" id="PS00879">
    <property type="entry name" value="ODR_DC_2_2"/>
    <property type="match status" value="1"/>
</dbReference>
<evidence type="ECO:0000313" key="12">
    <source>
        <dbReference type="EMBL" id="KRV49479.1"/>
    </source>
</evidence>
<name>A0A0T6LTK4_WENVI</name>
<dbReference type="SUPFAM" id="SSF51419">
    <property type="entry name" value="PLP-binding barrel"/>
    <property type="match status" value="1"/>
</dbReference>
<dbReference type="AlphaFoldDB" id="A0A0T6LTK4"/>
<sequence length="463" mass="49619">MSRSAHPAGPRHADVLAEWSRPVPPVDVNALDPKVWAGGVTRGADGVVTVGGIDVRALAAEFGTPVYVLDENDFRTRCRAWRDAFGPGADVFYAGKAFLSRAVARWVNEEGLNLDVCTGGELVTALAGGMPPERIAYHGNNKSVAELERAVEAGVGRIVVDSFQEIVRVADVAARRGVRQRVLVRVTVGVEAHTHEFIATAHEDQKFGLALSTGEAEEAARRVLKLGSLELVGLHSHIGSQIFDMAGFEVAARRVVGLLRRLREEHGVELPEIDLGGGLGIAYTSDDDPPDPWSVAKALTEIVTHECEAAGLAVPRLSVEPGRAIVGPTAFTLYEVGTVKPLEGLRTYVSVDGGMSDNIRTALYDAEYSVTLASRASDEAPVLCRVVGKHCESGDIVVRDAYLPADLAAGDLLAVPATGAYCRSLASNYNYVPRPPVVAVRDGRARVIVRRETEEDLLRLDID</sequence>
<dbReference type="GO" id="GO:0030170">
    <property type="term" value="F:pyridoxal phosphate binding"/>
    <property type="evidence" value="ECO:0007669"/>
    <property type="project" value="UniProtKB-UniRule"/>
</dbReference>
<comment type="subunit">
    <text evidence="6">Homodimer.</text>
</comment>
<dbReference type="HAMAP" id="MF_02120">
    <property type="entry name" value="LysA"/>
    <property type="match status" value="1"/>
</dbReference>
<protein>
    <recommendedName>
        <fullName evidence="6 7">Diaminopimelate decarboxylase</fullName>
        <shortName evidence="6">DAP decarboxylase</shortName>
        <shortName evidence="6">DAPDC</shortName>
        <ecNumber evidence="6 7">4.1.1.20</ecNumber>
    </recommendedName>
</protein>
<evidence type="ECO:0000256" key="8">
    <source>
        <dbReference type="PIRSR" id="PIRSR600183-50"/>
    </source>
</evidence>
<comment type="catalytic activity">
    <reaction evidence="6 9">
        <text>meso-2,6-diaminopimelate + H(+) = L-lysine + CO2</text>
        <dbReference type="Rhea" id="RHEA:15101"/>
        <dbReference type="ChEBI" id="CHEBI:15378"/>
        <dbReference type="ChEBI" id="CHEBI:16526"/>
        <dbReference type="ChEBI" id="CHEBI:32551"/>
        <dbReference type="ChEBI" id="CHEBI:57791"/>
        <dbReference type="EC" id="4.1.1.20"/>
    </reaction>
</comment>
<dbReference type="Gene3D" id="3.20.20.10">
    <property type="entry name" value="Alanine racemase"/>
    <property type="match status" value="1"/>
</dbReference>
<dbReference type="FunFam" id="3.20.20.10:FF:000003">
    <property type="entry name" value="Diaminopimelate decarboxylase"/>
    <property type="match status" value="1"/>
</dbReference>
<feature type="domain" description="Orn/DAP/Arg decarboxylase 2 C-terminal" evidence="10">
    <location>
        <begin position="330"/>
        <end position="419"/>
    </location>
</feature>
<feature type="binding site" evidence="6">
    <location>
        <position position="421"/>
    </location>
    <ligand>
        <name>substrate</name>
    </ligand>
</feature>
<dbReference type="InterPro" id="IPR022643">
    <property type="entry name" value="De-COase2_C"/>
</dbReference>
<evidence type="ECO:0000256" key="5">
    <source>
        <dbReference type="ARBA" id="ARBA00023239"/>
    </source>
</evidence>
<dbReference type="UniPathway" id="UPA00034">
    <property type="reaction ID" value="UER00027"/>
</dbReference>
<organism evidence="12 13">
    <name type="scientific">Wenjunlia vitaminophila</name>
    <name type="common">Streptomyces vitaminophilus</name>
    <dbReference type="NCBI Taxonomy" id="76728"/>
    <lineage>
        <taxon>Bacteria</taxon>
        <taxon>Bacillati</taxon>
        <taxon>Actinomycetota</taxon>
        <taxon>Actinomycetes</taxon>
        <taxon>Kitasatosporales</taxon>
        <taxon>Streptomycetaceae</taxon>
        <taxon>Wenjunlia</taxon>
    </lineage>
</organism>
<evidence type="ECO:0000259" key="10">
    <source>
        <dbReference type="Pfam" id="PF00278"/>
    </source>
</evidence>
<dbReference type="PANTHER" id="PTHR43727">
    <property type="entry name" value="DIAMINOPIMELATE DECARBOXYLASE"/>
    <property type="match status" value="1"/>
</dbReference>
<dbReference type="PRINTS" id="PR01179">
    <property type="entry name" value="ODADCRBXLASE"/>
</dbReference>
<dbReference type="SUPFAM" id="SSF50621">
    <property type="entry name" value="Alanine racemase C-terminal domain-like"/>
    <property type="match status" value="1"/>
</dbReference>
<dbReference type="PROSITE" id="PS00878">
    <property type="entry name" value="ODR_DC_2_1"/>
    <property type="match status" value="1"/>
</dbReference>
<keyword evidence="4 6" id="KW-0457">Lysine biosynthesis</keyword>
<feature type="active site" description="Proton donor" evidence="8">
    <location>
        <position position="391"/>
    </location>
</feature>
<feature type="binding site" evidence="6">
    <location>
        <position position="392"/>
    </location>
    <ligand>
        <name>substrate</name>
    </ligand>
</feature>
<evidence type="ECO:0000256" key="4">
    <source>
        <dbReference type="ARBA" id="ARBA00023154"/>
    </source>
</evidence>
<keyword evidence="3 6" id="KW-0663">Pyridoxal phosphate</keyword>
<dbReference type="RefSeq" id="WP_018383668.1">
    <property type="nucleotide sequence ID" value="NZ_LLZU01000012.1"/>
</dbReference>
<feature type="binding site" evidence="6">
    <location>
        <position position="364"/>
    </location>
    <ligand>
        <name>substrate</name>
    </ligand>
</feature>
<evidence type="ECO:0000256" key="9">
    <source>
        <dbReference type="RuleBase" id="RU003738"/>
    </source>
</evidence>
<feature type="binding site" evidence="6">
    <location>
        <position position="278"/>
    </location>
    <ligand>
        <name>pyridoxal 5'-phosphate</name>
        <dbReference type="ChEBI" id="CHEBI:597326"/>
    </ligand>
</feature>
<keyword evidence="13" id="KW-1185">Reference proteome</keyword>
<comment type="function">
    <text evidence="6">Specifically catalyzes the decarboxylation of meso-diaminopimelate (meso-DAP) to L-lysine.</text>
</comment>
<keyword evidence="5 6" id="KW-0456">Lyase</keyword>
<dbReference type="Gene3D" id="2.40.37.10">
    <property type="entry name" value="Lyase, Ornithine Decarboxylase, Chain A, domain 1"/>
    <property type="match status" value="1"/>
</dbReference>
<feature type="binding site" evidence="6">
    <location>
        <position position="323"/>
    </location>
    <ligand>
        <name>substrate</name>
    </ligand>
</feature>
<feature type="binding site" evidence="6">
    <location>
        <begin position="320"/>
        <end position="323"/>
    </location>
    <ligand>
        <name>pyridoxal 5'-phosphate</name>
        <dbReference type="ChEBI" id="CHEBI:597326"/>
    </ligand>
</feature>
<dbReference type="Proteomes" id="UP000050867">
    <property type="component" value="Unassembled WGS sequence"/>
</dbReference>
<dbReference type="STRING" id="76728.AQ490_21145"/>
<evidence type="ECO:0000256" key="7">
    <source>
        <dbReference type="NCBIfam" id="TIGR01048"/>
    </source>
</evidence>
<reference evidence="12 13" key="1">
    <citation type="submission" date="2015-10" db="EMBL/GenBank/DDBJ databases">
        <title>Draft genome sequence of pyrrolomycin-producing Streptomyces vitaminophilus.</title>
        <authorList>
            <person name="Graham D.E."/>
            <person name="Mahan K.M."/>
            <person name="Klingeman D.M."/>
            <person name="Hettich R.L."/>
            <person name="Parry R.J."/>
        </authorList>
    </citation>
    <scope>NUCLEOTIDE SEQUENCE [LARGE SCALE GENOMIC DNA]</scope>
    <source>
        <strain evidence="12 13">ATCC 31673</strain>
    </source>
</reference>
<feature type="binding site" evidence="6">
    <location>
        <position position="421"/>
    </location>
    <ligand>
        <name>pyridoxal 5'-phosphate</name>
        <dbReference type="ChEBI" id="CHEBI:597326"/>
    </ligand>
</feature>
<dbReference type="InterPro" id="IPR009006">
    <property type="entry name" value="Ala_racemase/Decarboxylase_C"/>
</dbReference>
<dbReference type="InterPro" id="IPR000183">
    <property type="entry name" value="Orn/DAP/Arg_de-COase"/>
</dbReference>
<comment type="pathway">
    <text evidence="6 9">Amino-acid biosynthesis; L-lysine biosynthesis via DAP pathway; L-lysine from DL-2,6-diaminopimelate: step 1/1.</text>
</comment>
<feature type="modified residue" description="N6-(pyridoxal phosphate)lysine" evidence="6 8">
    <location>
        <position position="96"/>
    </location>
</feature>
<dbReference type="EMBL" id="LLZU01000012">
    <property type="protein sequence ID" value="KRV49479.1"/>
    <property type="molecule type" value="Genomic_DNA"/>
</dbReference>
<dbReference type="PRINTS" id="PR01181">
    <property type="entry name" value="DAPDCRBXLASE"/>
</dbReference>
<evidence type="ECO:0000256" key="3">
    <source>
        <dbReference type="ARBA" id="ARBA00022898"/>
    </source>
</evidence>
<dbReference type="InterPro" id="IPR022644">
    <property type="entry name" value="De-COase2_N"/>
</dbReference>
<dbReference type="EC" id="4.1.1.20" evidence="6 7"/>
<dbReference type="InterPro" id="IPR022657">
    <property type="entry name" value="De-COase2_CS"/>
</dbReference>
<comment type="caution">
    <text evidence="12">The sequence shown here is derived from an EMBL/GenBank/DDBJ whole genome shotgun (WGS) entry which is preliminary data.</text>
</comment>
<dbReference type="PANTHER" id="PTHR43727:SF2">
    <property type="entry name" value="GROUP IV DECARBOXYLASE"/>
    <property type="match status" value="1"/>
</dbReference>
<dbReference type="InterPro" id="IPR022653">
    <property type="entry name" value="De-COase2_pyr-phos_BS"/>
</dbReference>
<evidence type="ECO:0000259" key="11">
    <source>
        <dbReference type="Pfam" id="PF02784"/>
    </source>
</evidence>
<feature type="binding site" evidence="6">
    <location>
        <position position="360"/>
    </location>
    <ligand>
        <name>substrate</name>
    </ligand>
</feature>
<evidence type="ECO:0000313" key="13">
    <source>
        <dbReference type="Proteomes" id="UP000050867"/>
    </source>
</evidence>
<proteinExistence type="inferred from homology"/>
<dbReference type="InterPro" id="IPR002986">
    <property type="entry name" value="DAP_deCOOHase_LysA"/>
</dbReference>
<evidence type="ECO:0000256" key="6">
    <source>
        <dbReference type="HAMAP-Rule" id="MF_02120"/>
    </source>
</evidence>
<dbReference type="InterPro" id="IPR029066">
    <property type="entry name" value="PLP-binding_barrel"/>
</dbReference>
<accession>A0A0T6LTK4</accession>
<dbReference type="OrthoDB" id="9802241at2"/>